<reference evidence="4" key="3">
    <citation type="submission" date="2016-03" db="UniProtKB">
        <authorList>
            <consortium name="EnsemblProtists"/>
        </authorList>
    </citation>
    <scope>IDENTIFICATION</scope>
</reference>
<feature type="compositionally biased region" description="Basic and acidic residues" evidence="2">
    <location>
        <begin position="32"/>
        <end position="41"/>
    </location>
</feature>
<accession>L1IV50</accession>
<evidence type="ECO:0000313" key="5">
    <source>
        <dbReference type="Proteomes" id="UP000011087"/>
    </source>
</evidence>
<dbReference type="PaxDb" id="55529-EKX39977"/>
<dbReference type="HOGENOM" id="CLU_558328_0_0_1"/>
<keyword evidence="5" id="KW-1185">Reference proteome</keyword>
<gene>
    <name evidence="3" type="ORF">GUITHDRAFT_113969</name>
</gene>
<evidence type="ECO:0000256" key="1">
    <source>
        <dbReference type="SAM" id="Coils"/>
    </source>
</evidence>
<evidence type="ECO:0000313" key="3">
    <source>
        <dbReference type="EMBL" id="EKX39977.1"/>
    </source>
</evidence>
<sequence>MSYRDDHLCEFRGRLILLSEHHKNHKHHRAHAERSVEEHKASKTVTSEFKVDAVSQMDRPYLPYIPQMTPFVRSPSCEIGSAWSKYRNLLLDVGSDPEESRQTQRMNVLFNKINDPSKAGITPASLVQGLNSLGLTHVDLTEADSLLRELLKSPESRSVSREAFYDFMSGLLCGEELHWDAIPHIEGDGLKILQRNISAKKEAARLMQENIKIKIKTNKEELSSLTKDMKSLQKKHGAASTREMEKIEKRIKRRMKEMQIKESQLVILLEEEKTVQGRSTSLLQEANILQNLADRVMQYKSLGAHVAMLTSIESVPLAHGKHSSTQDEEVVGFIIESKVATGSWTYVSFEVEPDWRCFEVVITALHGTAYLSFANPPLIYRAASGSLFKSPHVLYSPRLTRTQTSSGWQRGPGFLVKRSLAKTGYYGMEHTVRIHLSPTILLSCYPGGFGRAWQGSWHLGVHGPSSFKISVIYFKSGSEGSKNGAGALS</sequence>
<evidence type="ECO:0000313" key="4">
    <source>
        <dbReference type="EnsemblProtists" id="EKX39977"/>
    </source>
</evidence>
<proteinExistence type="predicted"/>
<dbReference type="EMBL" id="JH993035">
    <property type="protein sequence ID" value="EKX39977.1"/>
    <property type="molecule type" value="Genomic_DNA"/>
</dbReference>
<reference evidence="5" key="2">
    <citation type="submission" date="2012-11" db="EMBL/GenBank/DDBJ databases">
        <authorList>
            <person name="Kuo A."/>
            <person name="Curtis B.A."/>
            <person name="Tanifuji G."/>
            <person name="Burki F."/>
            <person name="Gruber A."/>
            <person name="Irimia M."/>
            <person name="Maruyama S."/>
            <person name="Arias M.C."/>
            <person name="Ball S.G."/>
            <person name="Gile G.H."/>
            <person name="Hirakawa Y."/>
            <person name="Hopkins J.F."/>
            <person name="Rensing S.A."/>
            <person name="Schmutz J."/>
            <person name="Symeonidi A."/>
            <person name="Elias M."/>
            <person name="Eveleigh R.J."/>
            <person name="Herman E.K."/>
            <person name="Klute M.J."/>
            <person name="Nakayama T."/>
            <person name="Obornik M."/>
            <person name="Reyes-Prieto A."/>
            <person name="Armbrust E.V."/>
            <person name="Aves S.J."/>
            <person name="Beiko R.G."/>
            <person name="Coutinho P."/>
            <person name="Dacks J.B."/>
            <person name="Durnford D.G."/>
            <person name="Fast N.M."/>
            <person name="Green B.R."/>
            <person name="Grisdale C."/>
            <person name="Hempe F."/>
            <person name="Henrissat B."/>
            <person name="Hoppner M.P."/>
            <person name="Ishida K.-I."/>
            <person name="Kim E."/>
            <person name="Koreny L."/>
            <person name="Kroth P.G."/>
            <person name="Liu Y."/>
            <person name="Malik S.-B."/>
            <person name="Maier U.G."/>
            <person name="McRose D."/>
            <person name="Mock T."/>
            <person name="Neilson J.A."/>
            <person name="Onodera N.T."/>
            <person name="Poole A.M."/>
            <person name="Pritham E.J."/>
            <person name="Richards T.A."/>
            <person name="Rocap G."/>
            <person name="Roy S.W."/>
            <person name="Sarai C."/>
            <person name="Schaack S."/>
            <person name="Shirato S."/>
            <person name="Slamovits C.H."/>
            <person name="Spencer D.F."/>
            <person name="Suzuki S."/>
            <person name="Worden A.Z."/>
            <person name="Zauner S."/>
            <person name="Barry K."/>
            <person name="Bell C."/>
            <person name="Bharti A.K."/>
            <person name="Crow J.A."/>
            <person name="Grimwood J."/>
            <person name="Kramer R."/>
            <person name="Lindquist E."/>
            <person name="Lucas S."/>
            <person name="Salamov A."/>
            <person name="McFadden G.I."/>
            <person name="Lane C.E."/>
            <person name="Keeling P.J."/>
            <person name="Gray M.W."/>
            <person name="Grigoriev I.V."/>
            <person name="Archibald J.M."/>
        </authorList>
    </citation>
    <scope>NUCLEOTIDE SEQUENCE</scope>
    <source>
        <strain evidence="5">CCMP2712</strain>
    </source>
</reference>
<keyword evidence="1" id="KW-0175">Coiled coil</keyword>
<dbReference type="GeneID" id="17296665"/>
<feature type="compositionally biased region" description="Basic residues" evidence="2">
    <location>
        <begin position="22"/>
        <end position="31"/>
    </location>
</feature>
<feature type="coiled-coil region" evidence="1">
    <location>
        <begin position="190"/>
        <end position="264"/>
    </location>
</feature>
<feature type="region of interest" description="Disordered" evidence="2">
    <location>
        <begin position="22"/>
        <end position="43"/>
    </location>
</feature>
<dbReference type="AlphaFoldDB" id="L1IV50"/>
<protein>
    <submittedName>
        <fullName evidence="3 4">Uncharacterized protein</fullName>
    </submittedName>
</protein>
<dbReference type="RefSeq" id="XP_005826957.1">
    <property type="nucleotide sequence ID" value="XM_005826900.1"/>
</dbReference>
<dbReference type="EnsemblProtists" id="EKX39977">
    <property type="protein sequence ID" value="EKX39977"/>
    <property type="gene ID" value="GUITHDRAFT_113969"/>
</dbReference>
<dbReference type="KEGG" id="gtt:GUITHDRAFT_113969"/>
<dbReference type="Proteomes" id="UP000011087">
    <property type="component" value="Unassembled WGS sequence"/>
</dbReference>
<reference evidence="3 5" key="1">
    <citation type="journal article" date="2012" name="Nature">
        <title>Algal genomes reveal evolutionary mosaicism and the fate of nucleomorphs.</title>
        <authorList>
            <consortium name="DOE Joint Genome Institute"/>
            <person name="Curtis B.A."/>
            <person name="Tanifuji G."/>
            <person name="Burki F."/>
            <person name="Gruber A."/>
            <person name="Irimia M."/>
            <person name="Maruyama S."/>
            <person name="Arias M.C."/>
            <person name="Ball S.G."/>
            <person name="Gile G.H."/>
            <person name="Hirakawa Y."/>
            <person name="Hopkins J.F."/>
            <person name="Kuo A."/>
            <person name="Rensing S.A."/>
            <person name="Schmutz J."/>
            <person name="Symeonidi A."/>
            <person name="Elias M."/>
            <person name="Eveleigh R.J."/>
            <person name="Herman E.K."/>
            <person name="Klute M.J."/>
            <person name="Nakayama T."/>
            <person name="Obornik M."/>
            <person name="Reyes-Prieto A."/>
            <person name="Armbrust E.V."/>
            <person name="Aves S.J."/>
            <person name="Beiko R.G."/>
            <person name="Coutinho P."/>
            <person name="Dacks J.B."/>
            <person name="Durnford D.G."/>
            <person name="Fast N.M."/>
            <person name="Green B.R."/>
            <person name="Grisdale C.J."/>
            <person name="Hempel F."/>
            <person name="Henrissat B."/>
            <person name="Hoppner M.P."/>
            <person name="Ishida K."/>
            <person name="Kim E."/>
            <person name="Koreny L."/>
            <person name="Kroth P.G."/>
            <person name="Liu Y."/>
            <person name="Malik S.B."/>
            <person name="Maier U.G."/>
            <person name="McRose D."/>
            <person name="Mock T."/>
            <person name="Neilson J.A."/>
            <person name="Onodera N.T."/>
            <person name="Poole A.M."/>
            <person name="Pritham E.J."/>
            <person name="Richards T.A."/>
            <person name="Rocap G."/>
            <person name="Roy S.W."/>
            <person name="Sarai C."/>
            <person name="Schaack S."/>
            <person name="Shirato S."/>
            <person name="Slamovits C.H."/>
            <person name="Spencer D.F."/>
            <person name="Suzuki S."/>
            <person name="Worden A.Z."/>
            <person name="Zauner S."/>
            <person name="Barry K."/>
            <person name="Bell C."/>
            <person name="Bharti A.K."/>
            <person name="Crow J.A."/>
            <person name="Grimwood J."/>
            <person name="Kramer R."/>
            <person name="Lindquist E."/>
            <person name="Lucas S."/>
            <person name="Salamov A."/>
            <person name="McFadden G.I."/>
            <person name="Lane C.E."/>
            <person name="Keeling P.J."/>
            <person name="Gray M.W."/>
            <person name="Grigoriev I.V."/>
            <person name="Archibald J.M."/>
        </authorList>
    </citation>
    <scope>NUCLEOTIDE SEQUENCE</scope>
    <source>
        <strain evidence="3 5">CCMP2712</strain>
    </source>
</reference>
<name>L1IV50_GUITC</name>
<evidence type="ECO:0000256" key="2">
    <source>
        <dbReference type="SAM" id="MobiDB-lite"/>
    </source>
</evidence>
<organism evidence="3">
    <name type="scientific">Guillardia theta (strain CCMP2712)</name>
    <name type="common">Cryptophyte</name>
    <dbReference type="NCBI Taxonomy" id="905079"/>
    <lineage>
        <taxon>Eukaryota</taxon>
        <taxon>Cryptophyceae</taxon>
        <taxon>Pyrenomonadales</taxon>
        <taxon>Geminigeraceae</taxon>
        <taxon>Guillardia</taxon>
    </lineage>
</organism>